<sequence>MSATSPRRPLRSARPPARATPSAFVQTIVAAYQRQGRDPQPALLHAQIAPQEWENGQGFITALQMERLSSYAMRELDDEALGWLSRPMRWGSYGFLARACISSPTYRVALLRWCRHHGLLTQDLVLQVQVQRASASVLVHEQHVADDLQVRRMGLLTLLRNIHGFSCWLLDSHIPLLAVDLPFAPAPYAAQIEAMFPGPVRYGAQTAALHFDASYLAMPVRRDELALNQMLERALLVVVKPYRRDRLMQQRVRQLLRQSDGAAGHTAESLARALHVSVRSLHRFLQEDGTSLQAIKDEVRSERACQLLLRTGYPVKKIAGMVGFDNAKSFTRAFVRWTGMPPQLYRQQRVAALQRQGEPTKEEIRP</sequence>
<keyword evidence="2" id="KW-0238">DNA-binding</keyword>
<dbReference type="InterPro" id="IPR009057">
    <property type="entry name" value="Homeodomain-like_sf"/>
</dbReference>
<keyword evidence="6" id="KW-1185">Reference proteome</keyword>
<name>A0A0U1PZ67_9BURK</name>
<dbReference type="Gene3D" id="1.10.10.60">
    <property type="entry name" value="Homeodomain-like"/>
    <property type="match status" value="1"/>
</dbReference>
<protein>
    <recommendedName>
        <fullName evidence="4">HTH araC/xylS-type domain-containing protein</fullName>
    </recommendedName>
</protein>
<comment type="caution">
    <text evidence="5">The sequence shown here is derived from an EMBL/GenBank/DDBJ whole genome shotgun (WGS) entry which is preliminary data.</text>
</comment>
<evidence type="ECO:0000313" key="5">
    <source>
        <dbReference type="EMBL" id="KKW67761.1"/>
    </source>
</evidence>
<dbReference type="InterPro" id="IPR018060">
    <property type="entry name" value="HTH_AraC"/>
</dbReference>
<accession>A0A0U1PZ67</accession>
<keyword evidence="1" id="KW-0805">Transcription regulation</keyword>
<dbReference type="STRING" id="1610491.AAV94_09025"/>
<evidence type="ECO:0000256" key="3">
    <source>
        <dbReference type="ARBA" id="ARBA00023163"/>
    </source>
</evidence>
<dbReference type="OrthoDB" id="6506763at2"/>
<feature type="domain" description="HTH araC/xylS-type" evidence="4">
    <location>
        <begin position="250"/>
        <end position="348"/>
    </location>
</feature>
<dbReference type="EMBL" id="LBNQ01000025">
    <property type="protein sequence ID" value="KKW67761.1"/>
    <property type="molecule type" value="Genomic_DNA"/>
</dbReference>
<dbReference type="RefSeq" id="WP_046741983.1">
    <property type="nucleotide sequence ID" value="NZ_LBNQ01000025.1"/>
</dbReference>
<dbReference type="PANTHER" id="PTHR47894">
    <property type="entry name" value="HTH-TYPE TRANSCRIPTIONAL REGULATOR GADX"/>
    <property type="match status" value="1"/>
</dbReference>
<proteinExistence type="predicted"/>
<dbReference type="Proteomes" id="UP000050580">
    <property type="component" value="Unassembled WGS sequence"/>
</dbReference>
<organism evidence="5 6">
    <name type="scientific">Lampropedia cohaerens</name>
    <dbReference type="NCBI Taxonomy" id="1610491"/>
    <lineage>
        <taxon>Bacteria</taxon>
        <taxon>Pseudomonadati</taxon>
        <taxon>Pseudomonadota</taxon>
        <taxon>Betaproteobacteria</taxon>
        <taxon>Burkholderiales</taxon>
        <taxon>Comamonadaceae</taxon>
        <taxon>Lampropedia</taxon>
    </lineage>
</organism>
<dbReference type="GO" id="GO:0003700">
    <property type="term" value="F:DNA-binding transcription factor activity"/>
    <property type="evidence" value="ECO:0007669"/>
    <property type="project" value="InterPro"/>
</dbReference>
<dbReference type="Pfam" id="PF12625">
    <property type="entry name" value="Arabinose_bd"/>
    <property type="match status" value="1"/>
</dbReference>
<dbReference type="Pfam" id="PF12833">
    <property type="entry name" value="HTH_18"/>
    <property type="match status" value="1"/>
</dbReference>
<evidence type="ECO:0000259" key="4">
    <source>
        <dbReference type="PROSITE" id="PS01124"/>
    </source>
</evidence>
<dbReference type="SMART" id="SM00342">
    <property type="entry name" value="HTH_ARAC"/>
    <property type="match status" value="1"/>
</dbReference>
<evidence type="ECO:0000256" key="1">
    <source>
        <dbReference type="ARBA" id="ARBA00023015"/>
    </source>
</evidence>
<dbReference type="PROSITE" id="PS01124">
    <property type="entry name" value="HTH_ARAC_FAMILY_2"/>
    <property type="match status" value="1"/>
</dbReference>
<dbReference type="InterPro" id="IPR032687">
    <property type="entry name" value="AraC-type_N"/>
</dbReference>
<dbReference type="PANTHER" id="PTHR47894:SF1">
    <property type="entry name" value="HTH-TYPE TRANSCRIPTIONAL REGULATOR VQSM"/>
    <property type="match status" value="1"/>
</dbReference>
<evidence type="ECO:0000256" key="2">
    <source>
        <dbReference type="ARBA" id="ARBA00023125"/>
    </source>
</evidence>
<dbReference type="GO" id="GO:0000976">
    <property type="term" value="F:transcription cis-regulatory region binding"/>
    <property type="evidence" value="ECO:0007669"/>
    <property type="project" value="TreeGrafter"/>
</dbReference>
<dbReference type="AlphaFoldDB" id="A0A0U1PZ67"/>
<dbReference type="SUPFAM" id="SSF46689">
    <property type="entry name" value="Homeodomain-like"/>
    <property type="match status" value="1"/>
</dbReference>
<reference evidence="5 6" key="1">
    <citation type="submission" date="2015-05" db="EMBL/GenBank/DDBJ databases">
        <title>Draft genome sequence of Lampropedia sp. CT6, isolated from the microbial mat of a hot water spring, located at Manikaran, India.</title>
        <authorList>
            <person name="Tripathi C."/>
            <person name="Rani P."/>
            <person name="Mahato N.K."/>
            <person name="Lal R."/>
        </authorList>
    </citation>
    <scope>NUCLEOTIDE SEQUENCE [LARGE SCALE GENOMIC DNA]</scope>
    <source>
        <strain evidence="5 6">CT6</strain>
    </source>
</reference>
<dbReference type="GO" id="GO:0005829">
    <property type="term" value="C:cytosol"/>
    <property type="evidence" value="ECO:0007669"/>
    <property type="project" value="TreeGrafter"/>
</dbReference>
<evidence type="ECO:0000313" key="6">
    <source>
        <dbReference type="Proteomes" id="UP000050580"/>
    </source>
</evidence>
<gene>
    <name evidence="5" type="ORF">AAV94_09025</name>
</gene>
<keyword evidence="3" id="KW-0804">Transcription</keyword>